<organism evidence="4 5">
    <name type="scientific">Neobacillus massiliamazoniensis</name>
    <dbReference type="NCBI Taxonomy" id="1499688"/>
    <lineage>
        <taxon>Bacteria</taxon>
        <taxon>Bacillati</taxon>
        <taxon>Bacillota</taxon>
        <taxon>Bacilli</taxon>
        <taxon>Bacillales</taxon>
        <taxon>Bacillaceae</taxon>
        <taxon>Neobacillus</taxon>
    </lineage>
</organism>
<proteinExistence type="predicted"/>
<reference evidence="5" key="1">
    <citation type="submission" date="2015-05" db="EMBL/GenBank/DDBJ databases">
        <authorList>
            <person name="Urmite Genomes"/>
        </authorList>
    </citation>
    <scope>NUCLEOTIDE SEQUENCE [LARGE SCALE GENOMIC DNA]</scope>
    <source>
        <strain evidence="5">LF1</strain>
    </source>
</reference>
<evidence type="ECO:0000313" key="4">
    <source>
        <dbReference type="EMBL" id="CRK82212.1"/>
    </source>
</evidence>
<dbReference type="Proteomes" id="UP000199087">
    <property type="component" value="Unassembled WGS sequence"/>
</dbReference>
<evidence type="ECO:0000256" key="1">
    <source>
        <dbReference type="ARBA" id="ARBA00022723"/>
    </source>
</evidence>
<dbReference type="AlphaFoldDB" id="A0A0U1NWR2"/>
<dbReference type="EMBL" id="CVRB01000002">
    <property type="protein sequence ID" value="CRK82212.1"/>
    <property type="molecule type" value="Genomic_DNA"/>
</dbReference>
<feature type="domain" description="Class II aldolase/adducin N-terminal" evidence="3">
    <location>
        <begin position="15"/>
        <end position="191"/>
    </location>
</feature>
<dbReference type="PANTHER" id="PTHR22789:SF0">
    <property type="entry name" value="3-OXO-TETRONATE 4-PHOSPHATE DECARBOXYLASE-RELATED"/>
    <property type="match status" value="1"/>
</dbReference>
<dbReference type="Gene3D" id="3.40.225.10">
    <property type="entry name" value="Class II aldolase/adducin N-terminal domain"/>
    <property type="match status" value="1"/>
</dbReference>
<keyword evidence="2" id="KW-0456">Lyase</keyword>
<evidence type="ECO:0000256" key="2">
    <source>
        <dbReference type="ARBA" id="ARBA00023239"/>
    </source>
</evidence>
<dbReference type="OrthoDB" id="9794581at2"/>
<dbReference type="SMART" id="SM01007">
    <property type="entry name" value="Aldolase_II"/>
    <property type="match status" value="1"/>
</dbReference>
<dbReference type="GO" id="GO:0019323">
    <property type="term" value="P:pentose catabolic process"/>
    <property type="evidence" value="ECO:0007669"/>
    <property type="project" value="TreeGrafter"/>
</dbReference>
<evidence type="ECO:0000313" key="5">
    <source>
        <dbReference type="Proteomes" id="UP000199087"/>
    </source>
</evidence>
<dbReference type="InterPro" id="IPR036409">
    <property type="entry name" value="Aldolase_II/adducin_N_sf"/>
</dbReference>
<dbReference type="Pfam" id="PF00596">
    <property type="entry name" value="Aldolase_II"/>
    <property type="match status" value="1"/>
</dbReference>
<name>A0A0U1NWR2_9BACI</name>
<dbReference type="STRING" id="1499688.BN000_02133"/>
<dbReference type="GO" id="GO:0005829">
    <property type="term" value="C:cytosol"/>
    <property type="evidence" value="ECO:0007669"/>
    <property type="project" value="TreeGrafter"/>
</dbReference>
<dbReference type="InterPro" id="IPR001303">
    <property type="entry name" value="Aldolase_II/adducin_N"/>
</dbReference>
<dbReference type="SUPFAM" id="SSF53639">
    <property type="entry name" value="AraD/HMP-PK domain-like"/>
    <property type="match status" value="1"/>
</dbReference>
<keyword evidence="5" id="KW-1185">Reference proteome</keyword>
<dbReference type="GO" id="GO:0016832">
    <property type="term" value="F:aldehyde-lyase activity"/>
    <property type="evidence" value="ECO:0007669"/>
    <property type="project" value="TreeGrafter"/>
</dbReference>
<keyword evidence="1" id="KW-0479">Metal-binding</keyword>
<dbReference type="GO" id="GO:0046872">
    <property type="term" value="F:metal ion binding"/>
    <property type="evidence" value="ECO:0007669"/>
    <property type="project" value="UniProtKB-KW"/>
</dbReference>
<gene>
    <name evidence="4" type="ORF">BN000_02133</name>
</gene>
<sequence length="271" mass="29989">MQEKPKYYTDFEAKEMICEIGRRVYNRSYVAANDGNISVKVGPNMIWTTPTGVSKGFMTPDMMVKMDLSGNVLSGKMKPSSEVKMHLRVYNENPEANAVVHAHPPVATSFAIAGISLDKPVLPEAVVLLGTVPVAPYALPGTEEVPNSIAPYCKDHNAVLLANHGALTWGRDLIEAYYRMESLEHYATMLMYSNHIIKKANELNSSQVSDLIKLREAMGIKTGGIPQCKCEAHDSIQSNHPKDEIKQASSKEELIGNIVRKVTEEVLKNYL</sequence>
<protein>
    <submittedName>
        <fullName evidence="4">Class II aldolase/adducin family protein</fullName>
    </submittedName>
</protein>
<accession>A0A0U1NWR2</accession>
<dbReference type="RefSeq" id="WP_090634013.1">
    <property type="nucleotide sequence ID" value="NZ_CVRB01000002.1"/>
</dbReference>
<evidence type="ECO:0000259" key="3">
    <source>
        <dbReference type="SMART" id="SM01007"/>
    </source>
</evidence>
<dbReference type="InterPro" id="IPR050197">
    <property type="entry name" value="Aldolase_class_II_sugar_metab"/>
</dbReference>
<dbReference type="PANTHER" id="PTHR22789">
    <property type="entry name" value="FUCULOSE PHOSPHATE ALDOLASE"/>
    <property type="match status" value="1"/>
</dbReference>